<evidence type="ECO:0000313" key="4">
    <source>
        <dbReference type="Proteomes" id="UP000580517"/>
    </source>
</evidence>
<feature type="transmembrane region" description="Helical" evidence="2">
    <location>
        <begin position="152"/>
        <end position="173"/>
    </location>
</feature>
<keyword evidence="4" id="KW-1185">Reference proteome</keyword>
<keyword evidence="2" id="KW-0472">Membrane</keyword>
<feature type="compositionally biased region" description="Low complexity" evidence="1">
    <location>
        <begin position="524"/>
        <end position="539"/>
    </location>
</feature>
<accession>A0A853F780</accession>
<feature type="region of interest" description="Disordered" evidence="1">
    <location>
        <begin position="514"/>
        <end position="539"/>
    </location>
</feature>
<dbReference type="AlphaFoldDB" id="A0A853F780"/>
<organism evidence="3 4">
    <name type="scientific">Allopusillimonas soli</name>
    <dbReference type="NCBI Taxonomy" id="659016"/>
    <lineage>
        <taxon>Bacteria</taxon>
        <taxon>Pseudomonadati</taxon>
        <taxon>Pseudomonadota</taxon>
        <taxon>Betaproteobacteria</taxon>
        <taxon>Burkholderiales</taxon>
        <taxon>Alcaligenaceae</taxon>
        <taxon>Allopusillimonas</taxon>
    </lineage>
</organism>
<feature type="transmembrane region" description="Helical" evidence="2">
    <location>
        <begin position="194"/>
        <end position="225"/>
    </location>
</feature>
<feature type="transmembrane region" description="Helical" evidence="2">
    <location>
        <begin position="21"/>
        <end position="45"/>
    </location>
</feature>
<dbReference type="OrthoDB" id="9776609at2"/>
<dbReference type="PANTHER" id="PTHR34219:SF4">
    <property type="entry name" value="PEPSY DOMAIN-CONTAINING PROTEIN"/>
    <property type="match status" value="1"/>
</dbReference>
<comment type="caution">
    <text evidence="3">The sequence shown here is derived from an EMBL/GenBank/DDBJ whole genome shotgun (WGS) entry which is preliminary data.</text>
</comment>
<proteinExistence type="predicted"/>
<keyword evidence="2" id="KW-0812">Transmembrane</keyword>
<reference evidence="3 4" key="1">
    <citation type="submission" date="2020-07" db="EMBL/GenBank/DDBJ databases">
        <title>Taxonomic revisions and descriptions of new bacterial species based on genomic comparisons in the high-G+C-content subgroup of the family Alcaligenaceae.</title>
        <authorList>
            <person name="Szabo A."/>
            <person name="Felfoldi T."/>
        </authorList>
    </citation>
    <scope>NUCLEOTIDE SEQUENCE [LARGE SCALE GENOMIC DNA]</scope>
    <source>
        <strain evidence="3 4">DSM 25264</strain>
    </source>
</reference>
<dbReference type="PANTHER" id="PTHR34219">
    <property type="entry name" value="IRON-REGULATED INNER MEMBRANE PROTEIN-RELATED"/>
    <property type="match status" value="1"/>
</dbReference>
<feature type="transmembrane region" description="Helical" evidence="2">
    <location>
        <begin position="353"/>
        <end position="375"/>
    </location>
</feature>
<dbReference type="EMBL" id="JACCEW010000001">
    <property type="protein sequence ID" value="NYT35837.1"/>
    <property type="molecule type" value="Genomic_DNA"/>
</dbReference>
<feature type="transmembrane region" description="Helical" evidence="2">
    <location>
        <begin position="396"/>
        <end position="414"/>
    </location>
</feature>
<dbReference type="Pfam" id="PF03929">
    <property type="entry name" value="PepSY_TM"/>
    <property type="match status" value="1"/>
</dbReference>
<evidence type="ECO:0000313" key="3">
    <source>
        <dbReference type="EMBL" id="NYT35837.1"/>
    </source>
</evidence>
<feature type="transmembrane region" description="Helical" evidence="2">
    <location>
        <begin position="489"/>
        <end position="510"/>
    </location>
</feature>
<evidence type="ECO:0000256" key="2">
    <source>
        <dbReference type="SAM" id="Phobius"/>
    </source>
</evidence>
<keyword evidence="2" id="KW-1133">Transmembrane helix</keyword>
<gene>
    <name evidence="3" type="ORF">H0A68_03060</name>
</gene>
<feature type="transmembrane region" description="Helical" evidence="2">
    <location>
        <begin position="429"/>
        <end position="447"/>
    </location>
</feature>
<feature type="transmembrane region" description="Helical" evidence="2">
    <location>
        <begin position="454"/>
        <end position="474"/>
    </location>
</feature>
<dbReference type="InterPro" id="IPR005625">
    <property type="entry name" value="PepSY-ass_TM"/>
</dbReference>
<protein>
    <submittedName>
        <fullName evidence="3">PepSY domain-containing protein</fullName>
    </submittedName>
</protein>
<dbReference type="Proteomes" id="UP000580517">
    <property type="component" value="Unassembled WGS sequence"/>
</dbReference>
<sequence>MARPGMTAKKGRGIRQTMSDLHIWTGLLVGWILYAMFLTGTVSYFREEITQYMRPEMGEVRPMPPAAEVAERIAQTVLAQTPDTPQIGITLPTQRDPMASAFWRNPHAEGNRRFEFEVFDPHTGKEPAARDTEGGDFFYGFHFNLHYMPALWGRWIAGFCAMFMLVAIISGVITHKKIFTDFFTFRWGKGQRSWLDAHAALSVLGLPFHFMITYSGLITLMFLYMPWGLQALKTPDQRLEVTSETRVILPDEQPSPRLVPLASLSGMVRQAEQRWGEGSVGGVRIHHAGHANARVAVVLQASRRVSTTPHYLVFDGASGALLKDQSSAGPAATVQGVLYGLHMGRFADIVMRWLYFLVSLAGTAMVGSGLVLWTVKRRAKLPDPDRPHFGFRLVERLNIASIAGLSVAMTAYFWGNRLLPVDMAQRSEWEIHTFFIVWGLSLAYAILRPARRAWIELFWLAAGLMALLPVLNALTTDRPIWHSIAHGDWAYAGLELSMLAFAALHAMLAIRTARHKPRKRPQARRMPQPGAAARAGGAA</sequence>
<evidence type="ECO:0000256" key="1">
    <source>
        <dbReference type="SAM" id="MobiDB-lite"/>
    </source>
</evidence>
<name>A0A853F780_9BURK</name>
<feature type="compositionally biased region" description="Basic residues" evidence="1">
    <location>
        <begin position="514"/>
        <end position="523"/>
    </location>
</feature>